<dbReference type="SUPFAM" id="SSF53155">
    <property type="entry name" value="Methylated DNA-protein cysteine methyltransferase domain"/>
    <property type="match status" value="1"/>
</dbReference>
<evidence type="ECO:0000256" key="6">
    <source>
        <dbReference type="ARBA" id="ARBA00022763"/>
    </source>
</evidence>
<dbReference type="AlphaFoldDB" id="A0A2P8CYH9"/>
<evidence type="ECO:0000256" key="1">
    <source>
        <dbReference type="ARBA" id="ARBA00001286"/>
    </source>
</evidence>
<keyword evidence="5 9" id="KW-0808">Transferase</keyword>
<dbReference type="Proteomes" id="UP000240572">
    <property type="component" value="Unassembled WGS sequence"/>
</dbReference>
<comment type="caution">
    <text evidence="12">The sequence shown here is derived from an EMBL/GenBank/DDBJ whole genome shotgun (WGS) entry which is preliminary data.</text>
</comment>
<feature type="active site" description="Nucleophile; methyl group acceptor" evidence="9">
    <location>
        <position position="125"/>
    </location>
</feature>
<comment type="function">
    <text evidence="9">Involved in the cellular defense against the biological effects of O6-methylguanine (O6-MeG) and O4-methylthymine (O4-MeT) in DNA. Repairs the methylated nucleobase in DNA by stoichiometrically transferring the methyl group to a cysteine residue in the enzyme. This is a suicide reaction: the enzyme is irreversibly inactivated.</text>
</comment>
<dbReference type="PROSITE" id="PS00374">
    <property type="entry name" value="MGMT"/>
    <property type="match status" value="1"/>
</dbReference>
<evidence type="ECO:0000256" key="8">
    <source>
        <dbReference type="ARBA" id="ARBA00049348"/>
    </source>
</evidence>
<dbReference type="GO" id="GO:0005737">
    <property type="term" value="C:cytoplasm"/>
    <property type="evidence" value="ECO:0007669"/>
    <property type="project" value="UniProtKB-SubCell"/>
</dbReference>
<keyword evidence="6 9" id="KW-0227">DNA damage</keyword>
<comment type="miscellaneous">
    <text evidence="9">This enzyme catalyzes only one turnover and therefore is not strictly catalytic. According to one definition, an enzyme is a biocatalyst that acts repeatedly and over many reaction cycles.</text>
</comment>
<comment type="catalytic activity">
    <reaction evidence="1 9">
        <text>a 4-O-methyl-thymidine in DNA + L-cysteinyl-[protein] = a thymidine in DNA + S-methyl-L-cysteinyl-[protein]</text>
        <dbReference type="Rhea" id="RHEA:53428"/>
        <dbReference type="Rhea" id="RHEA-COMP:10131"/>
        <dbReference type="Rhea" id="RHEA-COMP:10132"/>
        <dbReference type="Rhea" id="RHEA-COMP:13555"/>
        <dbReference type="Rhea" id="RHEA-COMP:13556"/>
        <dbReference type="ChEBI" id="CHEBI:29950"/>
        <dbReference type="ChEBI" id="CHEBI:82612"/>
        <dbReference type="ChEBI" id="CHEBI:137386"/>
        <dbReference type="ChEBI" id="CHEBI:137387"/>
        <dbReference type="EC" id="2.1.1.63"/>
    </reaction>
</comment>
<evidence type="ECO:0000256" key="5">
    <source>
        <dbReference type="ARBA" id="ARBA00022679"/>
    </source>
</evidence>
<sequence>MYTACYISPLGAIQVRADNSGLHSVLFIDDGAGQPGDTAPATNSLVTAAIQQLDEYFHAGRRSFDLPLTPPGTQFQQQVWQELLQIPFGKTTSYSDIARRLNNPLSVRAVGTANGQNPIAILIPCHRVIGANGNLTGYAGGLWRKEFLLRLEGSGKYGQPTLW</sequence>
<dbReference type="Pfam" id="PF01035">
    <property type="entry name" value="DNA_binding_1"/>
    <property type="match status" value="1"/>
</dbReference>
<dbReference type="InterPro" id="IPR023546">
    <property type="entry name" value="MGMT"/>
</dbReference>
<gene>
    <name evidence="12" type="ORF">B0I18_10930</name>
</gene>
<dbReference type="EMBL" id="PYGD01000009">
    <property type="protein sequence ID" value="PSK90025.1"/>
    <property type="molecule type" value="Genomic_DNA"/>
</dbReference>
<evidence type="ECO:0000313" key="12">
    <source>
        <dbReference type="EMBL" id="PSK90025.1"/>
    </source>
</evidence>
<evidence type="ECO:0000313" key="13">
    <source>
        <dbReference type="Proteomes" id="UP000240572"/>
    </source>
</evidence>
<dbReference type="InterPro" id="IPR014048">
    <property type="entry name" value="MethylDNA_cys_MeTrfase_DNA-bd"/>
</dbReference>
<dbReference type="InterPro" id="IPR001497">
    <property type="entry name" value="MethylDNA_cys_MeTrfase_AS"/>
</dbReference>
<dbReference type="PANTHER" id="PTHR10815">
    <property type="entry name" value="METHYLATED-DNA--PROTEIN-CYSTEINE METHYLTRANSFERASE"/>
    <property type="match status" value="1"/>
</dbReference>
<dbReference type="PANTHER" id="PTHR10815:SF5">
    <property type="entry name" value="METHYLATED-DNA--PROTEIN-CYSTEINE METHYLTRANSFERASE"/>
    <property type="match status" value="1"/>
</dbReference>
<dbReference type="InterPro" id="IPR036631">
    <property type="entry name" value="MGMT_N_sf"/>
</dbReference>
<dbReference type="GO" id="GO:0006307">
    <property type="term" value="P:DNA alkylation repair"/>
    <property type="evidence" value="ECO:0007669"/>
    <property type="project" value="UniProtKB-UniRule"/>
</dbReference>
<keyword evidence="13" id="KW-1185">Reference proteome</keyword>
<evidence type="ECO:0000256" key="9">
    <source>
        <dbReference type="HAMAP-Rule" id="MF_00772"/>
    </source>
</evidence>
<dbReference type="SUPFAM" id="SSF46767">
    <property type="entry name" value="Methylated DNA-protein cysteine methyltransferase, C-terminal domain"/>
    <property type="match status" value="1"/>
</dbReference>
<name>A0A2P8CYH9_9BACT</name>
<organism evidence="12 13">
    <name type="scientific">Taibaiella chishuiensis</name>
    <dbReference type="NCBI Taxonomy" id="1434707"/>
    <lineage>
        <taxon>Bacteria</taxon>
        <taxon>Pseudomonadati</taxon>
        <taxon>Bacteroidota</taxon>
        <taxon>Chitinophagia</taxon>
        <taxon>Chitinophagales</taxon>
        <taxon>Chitinophagaceae</taxon>
        <taxon>Taibaiella</taxon>
    </lineage>
</organism>
<dbReference type="InterPro" id="IPR036388">
    <property type="entry name" value="WH-like_DNA-bd_sf"/>
</dbReference>
<dbReference type="GO" id="GO:0003908">
    <property type="term" value="F:methylated-DNA-[protein]-cysteine S-methyltransferase activity"/>
    <property type="evidence" value="ECO:0007669"/>
    <property type="project" value="UniProtKB-UniRule"/>
</dbReference>
<evidence type="ECO:0000256" key="3">
    <source>
        <dbReference type="ARBA" id="ARBA00022490"/>
    </source>
</evidence>
<evidence type="ECO:0000256" key="2">
    <source>
        <dbReference type="ARBA" id="ARBA00008711"/>
    </source>
</evidence>
<dbReference type="InterPro" id="IPR036217">
    <property type="entry name" value="MethylDNA_cys_MeTrfase_DNAb"/>
</dbReference>
<evidence type="ECO:0000256" key="4">
    <source>
        <dbReference type="ARBA" id="ARBA00022603"/>
    </source>
</evidence>
<dbReference type="NCBIfam" id="TIGR00589">
    <property type="entry name" value="ogt"/>
    <property type="match status" value="1"/>
</dbReference>
<evidence type="ECO:0000256" key="7">
    <source>
        <dbReference type="ARBA" id="ARBA00023204"/>
    </source>
</evidence>
<comment type="similarity">
    <text evidence="2 9">Belongs to the MGMT family.</text>
</comment>
<dbReference type="CDD" id="cd06445">
    <property type="entry name" value="ATase"/>
    <property type="match status" value="1"/>
</dbReference>
<comment type="subcellular location">
    <subcellularLocation>
        <location evidence="9">Cytoplasm</location>
    </subcellularLocation>
</comment>
<reference evidence="12 13" key="1">
    <citation type="submission" date="2018-03" db="EMBL/GenBank/DDBJ databases">
        <title>Genomic Encyclopedia of Type Strains, Phase III (KMG-III): the genomes of soil and plant-associated and newly described type strains.</title>
        <authorList>
            <person name="Whitman W."/>
        </authorList>
    </citation>
    <scope>NUCLEOTIDE SEQUENCE [LARGE SCALE GENOMIC DNA]</scope>
    <source>
        <strain evidence="12 13">CGMCC 1.12700</strain>
    </source>
</reference>
<dbReference type="Gene3D" id="1.10.10.10">
    <property type="entry name" value="Winged helix-like DNA-binding domain superfamily/Winged helix DNA-binding domain"/>
    <property type="match status" value="1"/>
</dbReference>
<keyword evidence="3 9" id="KW-0963">Cytoplasm</keyword>
<dbReference type="Gene3D" id="3.30.160.70">
    <property type="entry name" value="Methylated DNA-protein cysteine methyltransferase domain"/>
    <property type="match status" value="1"/>
</dbReference>
<dbReference type="OrthoDB" id="9802228at2"/>
<accession>A0A2P8CYH9</accession>
<keyword evidence="4 9" id="KW-0489">Methyltransferase</keyword>
<dbReference type="EC" id="2.1.1.63" evidence="9"/>
<dbReference type="Pfam" id="PF02870">
    <property type="entry name" value="Methyltransf_1N"/>
    <property type="match status" value="1"/>
</dbReference>
<dbReference type="GO" id="GO:0032259">
    <property type="term" value="P:methylation"/>
    <property type="evidence" value="ECO:0007669"/>
    <property type="project" value="UniProtKB-KW"/>
</dbReference>
<keyword evidence="7 9" id="KW-0234">DNA repair</keyword>
<evidence type="ECO:0000259" key="10">
    <source>
        <dbReference type="Pfam" id="PF01035"/>
    </source>
</evidence>
<dbReference type="InterPro" id="IPR008332">
    <property type="entry name" value="MethylG_MeTrfase_N"/>
</dbReference>
<protein>
    <recommendedName>
        <fullName evidence="9">Methylated-DNA--protein-cysteine methyltransferase</fullName>
        <ecNumber evidence="9">2.1.1.63</ecNumber>
    </recommendedName>
    <alternativeName>
        <fullName evidence="9">6-O-methylguanine-DNA methyltransferase</fullName>
        <shortName evidence="9">MGMT</shortName>
    </alternativeName>
    <alternativeName>
        <fullName evidence="9">O-6-methylguanine-DNA-alkyltransferase</fullName>
    </alternativeName>
</protein>
<feature type="domain" description="Methylguanine DNA methyltransferase ribonuclease-like" evidence="11">
    <location>
        <begin position="1"/>
        <end position="69"/>
    </location>
</feature>
<proteinExistence type="inferred from homology"/>
<feature type="domain" description="Methylated-DNA-[protein]-cysteine S-methyltransferase DNA binding" evidence="10">
    <location>
        <begin position="74"/>
        <end position="153"/>
    </location>
</feature>
<dbReference type="RefSeq" id="WP_106524373.1">
    <property type="nucleotide sequence ID" value="NZ_PYGD01000009.1"/>
</dbReference>
<dbReference type="FunFam" id="1.10.10.10:FF:000214">
    <property type="entry name" value="Methylated-DNA--protein-cysteine methyltransferase"/>
    <property type="match status" value="1"/>
</dbReference>
<comment type="catalytic activity">
    <reaction evidence="8 9">
        <text>a 6-O-methyl-2'-deoxyguanosine in DNA + L-cysteinyl-[protein] = S-methyl-L-cysteinyl-[protein] + a 2'-deoxyguanosine in DNA</text>
        <dbReference type="Rhea" id="RHEA:24000"/>
        <dbReference type="Rhea" id="RHEA-COMP:10131"/>
        <dbReference type="Rhea" id="RHEA-COMP:10132"/>
        <dbReference type="Rhea" id="RHEA-COMP:11367"/>
        <dbReference type="Rhea" id="RHEA-COMP:11368"/>
        <dbReference type="ChEBI" id="CHEBI:29950"/>
        <dbReference type="ChEBI" id="CHEBI:82612"/>
        <dbReference type="ChEBI" id="CHEBI:85445"/>
        <dbReference type="ChEBI" id="CHEBI:85448"/>
        <dbReference type="EC" id="2.1.1.63"/>
    </reaction>
</comment>
<evidence type="ECO:0000259" key="11">
    <source>
        <dbReference type="Pfam" id="PF02870"/>
    </source>
</evidence>
<dbReference type="HAMAP" id="MF_00772">
    <property type="entry name" value="OGT"/>
    <property type="match status" value="1"/>
</dbReference>